<evidence type="ECO:0000313" key="5">
    <source>
        <dbReference type="EMBL" id="EFG26049.1"/>
    </source>
</evidence>
<keyword evidence="2" id="KW-0813">Transport</keyword>
<dbReference type="Proteomes" id="UP000005777">
    <property type="component" value="Unassembled WGS sequence"/>
</dbReference>
<dbReference type="GO" id="GO:0055085">
    <property type="term" value="P:transmembrane transport"/>
    <property type="evidence" value="ECO:0007669"/>
    <property type="project" value="InterPro"/>
</dbReference>
<dbReference type="PROSITE" id="PS01037">
    <property type="entry name" value="SBP_BACTERIAL_1"/>
    <property type="match status" value="1"/>
</dbReference>
<dbReference type="PANTHER" id="PTHR43649">
    <property type="entry name" value="ARABINOSE-BINDING PROTEIN-RELATED"/>
    <property type="match status" value="1"/>
</dbReference>
<evidence type="ECO:0000256" key="2">
    <source>
        <dbReference type="ARBA" id="ARBA00022448"/>
    </source>
</evidence>
<dbReference type="PROSITE" id="PS51257">
    <property type="entry name" value="PROKAR_LIPOPROTEIN"/>
    <property type="match status" value="1"/>
</dbReference>
<comment type="similarity">
    <text evidence="1">Belongs to the bacterial solute-binding protein 1 family.</text>
</comment>
<protein>
    <recommendedName>
        <fullName evidence="7">ABC transporter substrate-binding protein</fullName>
    </recommendedName>
</protein>
<dbReference type="SUPFAM" id="SSF53850">
    <property type="entry name" value="Periplasmic binding protein-like II"/>
    <property type="match status" value="1"/>
</dbReference>
<proteinExistence type="inferred from homology"/>
<dbReference type="HOGENOM" id="CLU_031285_2_0_11"/>
<dbReference type="RefSeq" id="WP_006293506.1">
    <property type="nucleotide sequence ID" value="NZ_GG770226.1"/>
</dbReference>
<reference evidence="5 6" key="1">
    <citation type="submission" date="2012-01" db="EMBL/GenBank/DDBJ databases">
        <title>The Genome Sequence of Scardovia inopinata F0304.</title>
        <authorList>
            <consortium name="The Broad Institute Genome Sequencing Platform"/>
            <person name="Ward D."/>
            <person name="Earl A."/>
            <person name="Feldgarden M."/>
            <person name="Gevers D."/>
            <person name="Young S."/>
            <person name="Zeng Q."/>
            <person name="Koehrsen M."/>
            <person name="Alvarado L."/>
            <person name="Berlin A.M."/>
            <person name="Borenstein D."/>
            <person name="Chapman S.B."/>
            <person name="Chen Z."/>
            <person name="Engels R."/>
            <person name="Freedman E."/>
            <person name="Gellesch M."/>
            <person name="Goldberg J."/>
            <person name="Griggs A."/>
            <person name="Gujja S."/>
            <person name="Heilman E.R."/>
            <person name="Heiman D.I."/>
            <person name="Hepburn T.A."/>
            <person name="Howarth C."/>
            <person name="Jen D."/>
            <person name="Larson L."/>
            <person name="Mehta T."/>
            <person name="Park D."/>
            <person name="Pearson M."/>
            <person name="Richards J."/>
            <person name="Roberts A."/>
            <person name="Saif S."/>
            <person name="Shea T.D."/>
            <person name="Shenoy N."/>
            <person name="Sisk P."/>
            <person name="Stolte C."/>
            <person name="Sykes S.N."/>
            <person name="Walk T."/>
            <person name="White J."/>
            <person name="Yandava C."/>
            <person name="Izard J."/>
            <person name="Baranova O.V."/>
            <person name="Blanton J.M."/>
            <person name="Tanner A.C."/>
            <person name="Dewhirst F."/>
            <person name="Haas B."/>
            <person name="Nusbaum C."/>
            <person name="Birren B."/>
        </authorList>
    </citation>
    <scope>NUCLEOTIDE SEQUENCE [LARGE SCALE GENOMIC DNA]</scope>
    <source>
        <strain evidence="5 6">F0304</strain>
    </source>
</reference>
<dbReference type="AlphaFoldDB" id="W5IGQ9"/>
<accession>W5IGQ9</accession>
<organism evidence="5 6">
    <name type="scientific">Scardovia inopinata F0304</name>
    <dbReference type="NCBI Taxonomy" id="641146"/>
    <lineage>
        <taxon>Bacteria</taxon>
        <taxon>Bacillati</taxon>
        <taxon>Actinomycetota</taxon>
        <taxon>Actinomycetes</taxon>
        <taxon>Bifidobacteriales</taxon>
        <taxon>Bifidobacteriaceae</taxon>
        <taxon>Scardovia</taxon>
    </lineage>
</organism>
<evidence type="ECO:0008006" key="7">
    <source>
        <dbReference type="Google" id="ProtNLM"/>
    </source>
</evidence>
<evidence type="ECO:0000256" key="4">
    <source>
        <dbReference type="SAM" id="SignalP"/>
    </source>
</evidence>
<comment type="caution">
    <text evidence="5">The sequence shown here is derived from an EMBL/GenBank/DDBJ whole genome shotgun (WGS) entry which is preliminary data.</text>
</comment>
<dbReference type="EMBL" id="ADCX01000008">
    <property type="protein sequence ID" value="EFG26049.1"/>
    <property type="molecule type" value="Genomic_DNA"/>
</dbReference>
<dbReference type="eggNOG" id="COG1653">
    <property type="taxonomic scope" value="Bacteria"/>
</dbReference>
<sequence length="451" mass="48517">MKFSIGKKLVALAGSIAMLGAFAACGSSESGPKDVSADANAKVTISVWAWEPTLKNVVTKFEKKYPNIKVKLNNVGTNLDAYTALNNAVDAGKGAPDVAQIEYYALPQYAINGTLKDLSSMGAAKYKGFYTPGTWASVHWQNKLYGLPMDSGPMALFYNKAVFDKAGVTKVPTTWEEYYQAAKKIRAVGSYITSDSGDAGFFDSMVWSAGGHPYKTSTDGKTVSISLTKNAGTKEFVKWWQKMIDEGLINTKVKGWTDDWNRGLGDGSIASLMTGAWMPATLVGSAPQATGKWRVAQMPTKDGNTANAENGGSTLSVLSSSDKATAAYKFIEYANHDAEGIKTRVDGGAFPADNNTLKSDSFLSVKTVKNSAGKDIEYFGGQEYNRELAKAASRVLTGYENLPFEVYARKIFADSAGGAYTDKSITLSKGIANWQAKLIEYGKQQGFTMGE</sequence>
<evidence type="ECO:0000256" key="1">
    <source>
        <dbReference type="ARBA" id="ARBA00008520"/>
    </source>
</evidence>
<evidence type="ECO:0000256" key="3">
    <source>
        <dbReference type="ARBA" id="ARBA00022729"/>
    </source>
</evidence>
<name>W5IGQ9_SCAIO</name>
<feature type="signal peptide" evidence="4">
    <location>
        <begin position="1"/>
        <end position="23"/>
    </location>
</feature>
<dbReference type="CDD" id="cd13585">
    <property type="entry name" value="PBP2_TMBP_like"/>
    <property type="match status" value="1"/>
</dbReference>
<gene>
    <name evidence="5" type="ORF">HMPREF9020_01121</name>
</gene>
<keyword evidence="3 4" id="KW-0732">Signal</keyword>
<dbReference type="InterPro" id="IPR006059">
    <property type="entry name" value="SBP"/>
</dbReference>
<dbReference type="InterPro" id="IPR050490">
    <property type="entry name" value="Bact_solute-bd_prot1"/>
</dbReference>
<feature type="chain" id="PRO_5004859935" description="ABC transporter substrate-binding protein" evidence="4">
    <location>
        <begin position="24"/>
        <end position="451"/>
    </location>
</feature>
<dbReference type="PANTHER" id="PTHR43649:SF14">
    <property type="entry name" value="BLR3389 PROTEIN"/>
    <property type="match status" value="1"/>
</dbReference>
<evidence type="ECO:0000313" key="6">
    <source>
        <dbReference type="Proteomes" id="UP000005777"/>
    </source>
</evidence>
<dbReference type="InterPro" id="IPR006061">
    <property type="entry name" value="SBP_1_CS"/>
</dbReference>
<dbReference type="Gene3D" id="3.40.190.10">
    <property type="entry name" value="Periplasmic binding protein-like II"/>
    <property type="match status" value="2"/>
</dbReference>
<dbReference type="Pfam" id="PF01547">
    <property type="entry name" value="SBP_bac_1"/>
    <property type="match status" value="1"/>
</dbReference>
<keyword evidence="6" id="KW-1185">Reference proteome</keyword>